<sequence length="317" mass="35847">MISLDFEIHWGLRDQMGTGGPYRQNLLGVREAVPRMLEMFAEFEVAATWATVGFLFAASRDELERSSPALKPSYVDRALSPYAEPLRLGEEDDPFHFAPSLIEQVRSTPRQELETHTFSHYYTLAPGQSAAEFAADLRSAREIAARRGVEFRSIVFPRNQHNPAYDPMLLDAGLLCYRGLPRAHPYRGDSAAQRLVRLGDAYVDVAGEHTTPWAAVPQESGLCNVPGSFFLRPFVPRLRHADGLRLRRMARAIRGAALRREIVHLWWHPHNFGRHTDENLAFLRRLLEVFAQYRESHGMRSMGMTGAALAALRGEGR</sequence>
<reference evidence="1" key="1">
    <citation type="submission" date="2020-02" db="EMBL/GenBank/DDBJ databases">
        <authorList>
            <person name="Meier V. D."/>
        </authorList>
    </citation>
    <scope>NUCLEOTIDE SEQUENCE</scope>
    <source>
        <strain evidence="1">AVDCRST_MAG89</strain>
    </source>
</reference>
<proteinExistence type="predicted"/>
<name>A0A6J4M0E9_9BACT</name>
<protein>
    <submittedName>
        <fullName evidence="1">Uncharacterized protein</fullName>
    </submittedName>
</protein>
<accession>A0A6J4M0E9</accession>
<dbReference type="EMBL" id="CADCTV010000602">
    <property type="protein sequence ID" value="CAA9346370.1"/>
    <property type="molecule type" value="Genomic_DNA"/>
</dbReference>
<dbReference type="CDD" id="cd10929">
    <property type="entry name" value="CE4_u5"/>
    <property type="match status" value="1"/>
</dbReference>
<dbReference type="AlphaFoldDB" id="A0A6J4M0E9"/>
<dbReference type="GO" id="GO:0005975">
    <property type="term" value="P:carbohydrate metabolic process"/>
    <property type="evidence" value="ECO:0007669"/>
    <property type="project" value="InterPro"/>
</dbReference>
<evidence type="ECO:0000313" key="1">
    <source>
        <dbReference type="EMBL" id="CAA9346370.1"/>
    </source>
</evidence>
<dbReference type="InterPro" id="IPR011330">
    <property type="entry name" value="Glyco_hydro/deAcase_b/a-brl"/>
</dbReference>
<gene>
    <name evidence="1" type="ORF">AVDCRST_MAG89-2889</name>
</gene>
<dbReference type="Gene3D" id="3.20.20.370">
    <property type="entry name" value="Glycoside hydrolase/deacetylase"/>
    <property type="match status" value="1"/>
</dbReference>
<organism evidence="1">
    <name type="scientific">uncultured Gemmatimonadota bacterium</name>
    <dbReference type="NCBI Taxonomy" id="203437"/>
    <lineage>
        <taxon>Bacteria</taxon>
        <taxon>Pseudomonadati</taxon>
        <taxon>Gemmatimonadota</taxon>
        <taxon>environmental samples</taxon>
    </lineage>
</organism>
<dbReference type="SUPFAM" id="SSF88713">
    <property type="entry name" value="Glycoside hydrolase/deacetylase"/>
    <property type="match status" value="1"/>
</dbReference>